<keyword evidence="2" id="KW-1185">Reference proteome</keyword>
<sequence>MTTSCPQFIETPFESSHARGLADTTKNIYSPGLLPESDQPRSVELTGNLNFGGMAQNEGPAIGREAEPPFHGRLPLQESLGRTGLAVILGGSLLILSNIAFLSLLWFGYGDEPEAAGAPWIWRQIALHDWMTRTVTISSLVLRSIVSLQGATCTSMTAALVLEKRAARKSDVAYLSMARSVSDGPRKVIQLFLSSRSWSVVTYAEFWLICLLGLTMLALQFSSTFLLSDFHDFVIVSGIEARPIGIFAVTDMQQGLSSSGYEVYDGSPIFSTFGEERSDCNVTPDALGFSDTGIQRRGYLPIEGGENRTSIRSYRGPTFVVNSRVICVPPQIRGRLLTKDPVYQGNHIGHIVGTINYGRSLRQAREGIGPLCPDNGCESVAFDSGEWASLEITEGRFVDVSLCFARLFVQPSYVNMIAHKPTYEPVLAWDGFHREHNSTSISASVGLDDPLKAPSERGLMDMEIFSKDFKKAPGGPSAVELGAAIFQTFVRDVTTAGLAPGSISACAFCSDYSVVTAPKVGIFLTDITRSTGRAAITLHSYIAISASTLFNNIIKAFNVTDIAEISATTSVRTPGPCPVHRCSGFTAVTTLLGIYLAIITALTTIYVQQVRYSRCSNAWHAISQLAGEELEGVLHEGNNATDKSITKILNRDGKNGLVKLGLGNGSRVHVLPYDKKN</sequence>
<protein>
    <submittedName>
        <fullName evidence="1">Uncharacterized protein</fullName>
    </submittedName>
</protein>
<gene>
    <name evidence="1" type="ORF">O1611_g8449</name>
</gene>
<evidence type="ECO:0000313" key="1">
    <source>
        <dbReference type="EMBL" id="KAJ8125191.1"/>
    </source>
</evidence>
<accession>A0ACC2JCT3</accession>
<proteinExistence type="predicted"/>
<dbReference type="EMBL" id="JAPUUL010002516">
    <property type="protein sequence ID" value="KAJ8125191.1"/>
    <property type="molecule type" value="Genomic_DNA"/>
</dbReference>
<dbReference type="Proteomes" id="UP001153332">
    <property type="component" value="Unassembled WGS sequence"/>
</dbReference>
<evidence type="ECO:0000313" key="2">
    <source>
        <dbReference type="Proteomes" id="UP001153332"/>
    </source>
</evidence>
<organism evidence="1 2">
    <name type="scientific">Lasiodiplodia mahajangana</name>
    <dbReference type="NCBI Taxonomy" id="1108764"/>
    <lineage>
        <taxon>Eukaryota</taxon>
        <taxon>Fungi</taxon>
        <taxon>Dikarya</taxon>
        <taxon>Ascomycota</taxon>
        <taxon>Pezizomycotina</taxon>
        <taxon>Dothideomycetes</taxon>
        <taxon>Dothideomycetes incertae sedis</taxon>
        <taxon>Botryosphaeriales</taxon>
        <taxon>Botryosphaeriaceae</taxon>
        <taxon>Lasiodiplodia</taxon>
    </lineage>
</organism>
<name>A0ACC2JCT3_9PEZI</name>
<comment type="caution">
    <text evidence="1">The sequence shown here is derived from an EMBL/GenBank/DDBJ whole genome shotgun (WGS) entry which is preliminary data.</text>
</comment>
<reference evidence="1" key="1">
    <citation type="submission" date="2022-12" db="EMBL/GenBank/DDBJ databases">
        <title>Genome Sequence of Lasiodiplodia mahajangana.</title>
        <authorList>
            <person name="Buettner E."/>
        </authorList>
    </citation>
    <scope>NUCLEOTIDE SEQUENCE</scope>
    <source>
        <strain evidence="1">VT137</strain>
    </source>
</reference>